<evidence type="ECO:0000313" key="8">
    <source>
        <dbReference type="Proteomes" id="UP000282977"/>
    </source>
</evidence>
<evidence type="ECO:0000256" key="4">
    <source>
        <dbReference type="ARBA" id="ARBA00023163"/>
    </source>
</evidence>
<dbReference type="InterPro" id="IPR050109">
    <property type="entry name" value="HTH-type_TetR-like_transc_reg"/>
</dbReference>
<feature type="DNA-binding region" description="H-T-H motif" evidence="5">
    <location>
        <begin position="43"/>
        <end position="62"/>
    </location>
</feature>
<name>A0A437J792_9SPHN</name>
<keyword evidence="3 5" id="KW-0238">DNA-binding</keyword>
<dbReference type="Pfam" id="PF13977">
    <property type="entry name" value="TetR_C_6"/>
    <property type="match status" value="1"/>
</dbReference>
<dbReference type="OrthoDB" id="8478851at2"/>
<dbReference type="PRINTS" id="PR00455">
    <property type="entry name" value="HTHTETR"/>
</dbReference>
<evidence type="ECO:0000259" key="6">
    <source>
        <dbReference type="PROSITE" id="PS50977"/>
    </source>
</evidence>
<keyword evidence="2" id="KW-0805">Transcription regulation</keyword>
<dbReference type="PROSITE" id="PS50977">
    <property type="entry name" value="HTH_TETR_2"/>
    <property type="match status" value="1"/>
</dbReference>
<keyword evidence="1" id="KW-0678">Repressor</keyword>
<gene>
    <name evidence="7" type="ORF">ENE74_11465</name>
</gene>
<dbReference type="PANTHER" id="PTHR30055:SF226">
    <property type="entry name" value="HTH-TYPE TRANSCRIPTIONAL REGULATOR PKSA"/>
    <property type="match status" value="1"/>
</dbReference>
<reference evidence="7 8" key="1">
    <citation type="submission" date="2019-01" db="EMBL/GenBank/DDBJ databases">
        <authorList>
            <person name="Chen W.-M."/>
        </authorList>
    </citation>
    <scope>NUCLEOTIDE SEQUENCE [LARGE SCALE GENOMIC DNA]</scope>
    <source>
        <strain evidence="7 8">TLA-22</strain>
    </source>
</reference>
<keyword evidence="8" id="KW-1185">Reference proteome</keyword>
<dbReference type="RefSeq" id="WP_127691050.1">
    <property type="nucleotide sequence ID" value="NZ_RZUL01000003.1"/>
</dbReference>
<dbReference type="GO" id="GO:0003700">
    <property type="term" value="F:DNA-binding transcription factor activity"/>
    <property type="evidence" value="ECO:0007669"/>
    <property type="project" value="TreeGrafter"/>
</dbReference>
<dbReference type="GO" id="GO:0000976">
    <property type="term" value="F:transcription cis-regulatory region binding"/>
    <property type="evidence" value="ECO:0007669"/>
    <property type="project" value="TreeGrafter"/>
</dbReference>
<dbReference type="SUPFAM" id="SSF46689">
    <property type="entry name" value="Homeodomain-like"/>
    <property type="match status" value="1"/>
</dbReference>
<sequence length="227" mass="25316">MPADPVKPSARRPGIYARGTAKVDLILKAALDVLIDEGASAFSLRRIAARCGMTVGNLSYHFPRKDVLVQLMLEEMLDSYEVVLDSGVRQPGLSPRDRLERIVTLCLDDIMTKRTTHLFTELWALANHDQVIAERVESFYRRVHAIIGDFVQVLNPALAPQDVRLVALYISASMEGTTPFLGHGKPWQNDMPVIRSIAVKALVDLAVTITSADMHRDSDPQPFMLRK</sequence>
<dbReference type="SUPFAM" id="SSF48498">
    <property type="entry name" value="Tetracyclin repressor-like, C-terminal domain"/>
    <property type="match status" value="1"/>
</dbReference>
<accession>A0A437J792</accession>
<comment type="caution">
    <text evidence="7">The sequence shown here is derived from an EMBL/GenBank/DDBJ whole genome shotgun (WGS) entry which is preliminary data.</text>
</comment>
<evidence type="ECO:0000256" key="1">
    <source>
        <dbReference type="ARBA" id="ARBA00022491"/>
    </source>
</evidence>
<dbReference type="Proteomes" id="UP000282977">
    <property type="component" value="Unassembled WGS sequence"/>
</dbReference>
<organism evidence="7 8">
    <name type="scientific">Sphingobium algorifonticola</name>
    <dbReference type="NCBI Taxonomy" id="2008318"/>
    <lineage>
        <taxon>Bacteria</taxon>
        <taxon>Pseudomonadati</taxon>
        <taxon>Pseudomonadota</taxon>
        <taxon>Alphaproteobacteria</taxon>
        <taxon>Sphingomonadales</taxon>
        <taxon>Sphingomonadaceae</taxon>
        <taxon>Sphingobium</taxon>
    </lineage>
</organism>
<dbReference type="AlphaFoldDB" id="A0A437J792"/>
<dbReference type="Gene3D" id="1.10.357.10">
    <property type="entry name" value="Tetracycline Repressor, domain 2"/>
    <property type="match status" value="1"/>
</dbReference>
<proteinExistence type="predicted"/>
<dbReference type="InterPro" id="IPR001647">
    <property type="entry name" value="HTH_TetR"/>
</dbReference>
<dbReference type="EMBL" id="RZUL01000003">
    <property type="protein sequence ID" value="RVT41053.1"/>
    <property type="molecule type" value="Genomic_DNA"/>
</dbReference>
<dbReference type="InterPro" id="IPR036271">
    <property type="entry name" value="Tet_transcr_reg_TetR-rel_C_sf"/>
</dbReference>
<evidence type="ECO:0000313" key="7">
    <source>
        <dbReference type="EMBL" id="RVT41053.1"/>
    </source>
</evidence>
<dbReference type="Pfam" id="PF00440">
    <property type="entry name" value="TetR_N"/>
    <property type="match status" value="1"/>
</dbReference>
<dbReference type="InterPro" id="IPR039538">
    <property type="entry name" value="BetI_C"/>
</dbReference>
<keyword evidence="4" id="KW-0804">Transcription</keyword>
<dbReference type="InterPro" id="IPR009057">
    <property type="entry name" value="Homeodomain-like_sf"/>
</dbReference>
<feature type="domain" description="HTH tetR-type" evidence="6">
    <location>
        <begin position="20"/>
        <end position="80"/>
    </location>
</feature>
<dbReference type="PANTHER" id="PTHR30055">
    <property type="entry name" value="HTH-TYPE TRANSCRIPTIONAL REGULATOR RUTR"/>
    <property type="match status" value="1"/>
</dbReference>
<evidence type="ECO:0000256" key="2">
    <source>
        <dbReference type="ARBA" id="ARBA00023015"/>
    </source>
</evidence>
<protein>
    <submittedName>
        <fullName evidence="7">TetR family transcriptional regulator</fullName>
    </submittedName>
</protein>
<evidence type="ECO:0000256" key="5">
    <source>
        <dbReference type="PROSITE-ProRule" id="PRU00335"/>
    </source>
</evidence>
<evidence type="ECO:0000256" key="3">
    <source>
        <dbReference type="ARBA" id="ARBA00023125"/>
    </source>
</evidence>